<keyword evidence="8" id="KW-0677">Repeat</keyword>
<evidence type="ECO:0000313" key="14">
    <source>
        <dbReference type="EMBL" id="GIX68197.1"/>
    </source>
</evidence>
<dbReference type="SUPFAM" id="SSF48403">
    <property type="entry name" value="Ankyrin repeat"/>
    <property type="match status" value="1"/>
</dbReference>
<dbReference type="GO" id="GO:0006887">
    <property type="term" value="P:exocytosis"/>
    <property type="evidence" value="ECO:0007669"/>
    <property type="project" value="UniProtKB-KW"/>
</dbReference>
<dbReference type="Proteomes" id="UP001054945">
    <property type="component" value="Unassembled WGS sequence"/>
</dbReference>
<feature type="compositionally biased region" description="Basic and acidic residues" evidence="13">
    <location>
        <begin position="160"/>
        <end position="185"/>
    </location>
</feature>
<protein>
    <submittedName>
        <fullName evidence="14">ANK_REP_REGION domain-containing protein</fullName>
    </submittedName>
</protein>
<keyword evidence="6" id="KW-0800">Toxin</keyword>
<accession>A0AAV4M6V6</accession>
<evidence type="ECO:0000256" key="2">
    <source>
        <dbReference type="ARBA" id="ARBA00004613"/>
    </source>
</evidence>
<keyword evidence="10 12" id="KW-0040">ANK repeat</keyword>
<evidence type="ECO:0000256" key="7">
    <source>
        <dbReference type="ARBA" id="ARBA00022699"/>
    </source>
</evidence>
<name>A0AAV4M6V6_CAEEX</name>
<keyword evidence="4" id="KW-0964">Secreted</keyword>
<evidence type="ECO:0000313" key="15">
    <source>
        <dbReference type="Proteomes" id="UP001054945"/>
    </source>
</evidence>
<dbReference type="PANTHER" id="PTHR24126:SF14">
    <property type="entry name" value="ANK_REP_REGION DOMAIN-CONTAINING PROTEIN"/>
    <property type="match status" value="1"/>
</dbReference>
<evidence type="ECO:0000256" key="5">
    <source>
        <dbReference type="ARBA" id="ARBA00022537"/>
    </source>
</evidence>
<proteinExistence type="predicted"/>
<keyword evidence="11" id="KW-1053">Target membrane</keyword>
<gene>
    <name evidence="14" type="primary">AVEN_135496_1</name>
    <name evidence="14" type="ORF">CEXT_4511</name>
</gene>
<dbReference type="GO" id="GO:0090729">
    <property type="term" value="F:toxin activity"/>
    <property type="evidence" value="ECO:0007669"/>
    <property type="project" value="UniProtKB-KW"/>
</dbReference>
<feature type="compositionally biased region" description="Low complexity" evidence="13">
    <location>
        <begin position="134"/>
        <end position="153"/>
    </location>
</feature>
<dbReference type="GO" id="GO:0044218">
    <property type="term" value="C:other organism cell membrane"/>
    <property type="evidence" value="ECO:0007669"/>
    <property type="project" value="UniProtKB-KW"/>
</dbReference>
<dbReference type="InterPro" id="IPR002110">
    <property type="entry name" value="Ankyrin_rpt"/>
</dbReference>
<feature type="region of interest" description="Disordered" evidence="13">
    <location>
        <begin position="130"/>
        <end position="232"/>
    </location>
</feature>
<dbReference type="SMART" id="SM00248">
    <property type="entry name" value="ANK"/>
    <property type="match status" value="2"/>
</dbReference>
<dbReference type="AlphaFoldDB" id="A0AAV4M6V6"/>
<dbReference type="PANTHER" id="PTHR24126">
    <property type="entry name" value="ANKYRIN REPEAT, PH AND SEC7 DOMAIN CONTAINING PROTEIN SECG-RELATED"/>
    <property type="match status" value="1"/>
</dbReference>
<dbReference type="Pfam" id="PF12796">
    <property type="entry name" value="Ank_2"/>
    <property type="match status" value="1"/>
</dbReference>
<keyword evidence="9" id="KW-0638">Presynaptic neurotoxin</keyword>
<evidence type="ECO:0000256" key="3">
    <source>
        <dbReference type="ARBA" id="ARBA00022483"/>
    </source>
</evidence>
<dbReference type="InterPro" id="IPR036770">
    <property type="entry name" value="Ankyrin_rpt-contain_sf"/>
</dbReference>
<dbReference type="PROSITE" id="PS50088">
    <property type="entry name" value="ANK_REPEAT"/>
    <property type="match status" value="1"/>
</dbReference>
<dbReference type="Gene3D" id="1.25.40.20">
    <property type="entry name" value="Ankyrin repeat-containing domain"/>
    <property type="match status" value="1"/>
</dbReference>
<evidence type="ECO:0000256" key="12">
    <source>
        <dbReference type="PROSITE-ProRule" id="PRU00023"/>
    </source>
</evidence>
<evidence type="ECO:0000256" key="4">
    <source>
        <dbReference type="ARBA" id="ARBA00022525"/>
    </source>
</evidence>
<keyword evidence="7" id="KW-0528">Neurotoxin</keyword>
<evidence type="ECO:0000256" key="1">
    <source>
        <dbReference type="ARBA" id="ARBA00004175"/>
    </source>
</evidence>
<evidence type="ECO:0000256" key="11">
    <source>
        <dbReference type="ARBA" id="ARBA00023298"/>
    </source>
</evidence>
<organism evidence="14 15">
    <name type="scientific">Caerostris extrusa</name>
    <name type="common">Bark spider</name>
    <name type="synonym">Caerostris bankana</name>
    <dbReference type="NCBI Taxonomy" id="172846"/>
    <lineage>
        <taxon>Eukaryota</taxon>
        <taxon>Metazoa</taxon>
        <taxon>Ecdysozoa</taxon>
        <taxon>Arthropoda</taxon>
        <taxon>Chelicerata</taxon>
        <taxon>Arachnida</taxon>
        <taxon>Araneae</taxon>
        <taxon>Araneomorphae</taxon>
        <taxon>Entelegynae</taxon>
        <taxon>Araneoidea</taxon>
        <taxon>Araneidae</taxon>
        <taxon>Caerostris</taxon>
    </lineage>
</organism>
<keyword evidence="5" id="KW-1052">Target cell membrane</keyword>
<feature type="compositionally biased region" description="Polar residues" evidence="13">
    <location>
        <begin position="195"/>
        <end position="215"/>
    </location>
</feature>
<sequence length="455" mass="51027">MITEEIASDFLAAQSRISHNESDISRSIKNPIIVEEEASIVTSSKIKKPPSNRRETLTDRALASNSIRTKSKTVNHLSRILSEYKGKNIQKVSKAGLLQKIKVKLQKHRIKAAVKNTSRSLTPAKSIKQENVTNANSNNSIKENSISSSKRSSFAMEELPVSKEDTMRKESLINTKEPEENHNEVQEVDDGPLVLSSSDNETTYLPVVSNSSSANEDMPEDNSEGSSSFKENDNVSVEYSSHWTEECDSTEISEAEMDESFGENSLPSVTEIRRNGESAHKPLEEIILDGNLEEFHDAINENESILQNVDENGWNLLHLSASRGINTFVEELLNFGIGIDETTNDGYTALHLAILNNHLETCKLFYLMVAGTVQMILKLKSHQRLKKPCLLLLSLFLKKYEDNLGKVHMIVDILNRFGSYKKESSSVLSRDLLKNLADLTLDEDEDLEIEPYNNN</sequence>
<evidence type="ECO:0000256" key="6">
    <source>
        <dbReference type="ARBA" id="ARBA00022656"/>
    </source>
</evidence>
<comment type="subcellular location">
    <subcellularLocation>
        <location evidence="2">Secreted</location>
    </subcellularLocation>
    <subcellularLocation>
        <location evidence="1">Target cell membrane</location>
    </subcellularLocation>
</comment>
<keyword evidence="3" id="KW-0268">Exocytosis</keyword>
<comment type="caution">
    <text evidence="14">The sequence shown here is derived from an EMBL/GenBank/DDBJ whole genome shotgun (WGS) entry which is preliminary data.</text>
</comment>
<dbReference type="GO" id="GO:0005576">
    <property type="term" value="C:extracellular region"/>
    <property type="evidence" value="ECO:0007669"/>
    <property type="project" value="UniProtKB-SubCell"/>
</dbReference>
<dbReference type="GO" id="GO:0044231">
    <property type="term" value="C:host cell presynaptic membrane"/>
    <property type="evidence" value="ECO:0007669"/>
    <property type="project" value="UniProtKB-KW"/>
</dbReference>
<dbReference type="EMBL" id="BPLR01001936">
    <property type="protein sequence ID" value="GIX68197.1"/>
    <property type="molecule type" value="Genomic_DNA"/>
</dbReference>
<keyword evidence="15" id="KW-1185">Reference proteome</keyword>
<evidence type="ECO:0000256" key="10">
    <source>
        <dbReference type="ARBA" id="ARBA00023043"/>
    </source>
</evidence>
<feature type="repeat" description="ANK" evidence="12">
    <location>
        <begin position="312"/>
        <end position="344"/>
    </location>
</feature>
<evidence type="ECO:0000256" key="13">
    <source>
        <dbReference type="SAM" id="MobiDB-lite"/>
    </source>
</evidence>
<evidence type="ECO:0000256" key="8">
    <source>
        <dbReference type="ARBA" id="ARBA00022737"/>
    </source>
</evidence>
<keyword evidence="11" id="KW-0472">Membrane</keyword>
<reference evidence="14 15" key="1">
    <citation type="submission" date="2021-06" db="EMBL/GenBank/DDBJ databases">
        <title>Caerostris extrusa draft genome.</title>
        <authorList>
            <person name="Kono N."/>
            <person name="Arakawa K."/>
        </authorList>
    </citation>
    <scope>NUCLEOTIDE SEQUENCE [LARGE SCALE GENOMIC DNA]</scope>
</reference>
<evidence type="ECO:0000256" key="9">
    <source>
        <dbReference type="ARBA" id="ARBA00023028"/>
    </source>
</evidence>